<feature type="transmembrane region" description="Helical" evidence="2">
    <location>
        <begin position="74"/>
        <end position="94"/>
    </location>
</feature>
<dbReference type="EMBL" id="CP031264">
    <property type="protein sequence ID" value="AXI77044.1"/>
    <property type="molecule type" value="Genomic_DNA"/>
</dbReference>
<sequence length="217" mass="21856">MNAQPEPRTAEPRTAEAPAAPQADRAAARRSLALMLLLTVAGAVLVLWATGRTWAEGGATGLGPARLTATGHDISGLPGALALVGLASSVAVFAVRRAGRLAVGALVALAGAGAAVAAVLGATDTSAVDAKAARSLALTTATADHITHTAWPWLAAAGGVLLCAAGLLTLVRGRAWPGMSSKYDAPAARARTPRRRATTPADLWNALDRGEDPTTPR</sequence>
<feature type="transmembrane region" description="Helical" evidence="2">
    <location>
        <begin position="150"/>
        <end position="171"/>
    </location>
</feature>
<keyword evidence="4" id="KW-1185">Reference proteome</keyword>
<gene>
    <name evidence="3" type="ORF">C7M71_005870</name>
</gene>
<keyword evidence="2" id="KW-0472">Membrane</keyword>
<evidence type="ECO:0000313" key="4">
    <source>
        <dbReference type="Proteomes" id="UP000249340"/>
    </source>
</evidence>
<accession>A0A345STI9</accession>
<dbReference type="Pfam" id="PF09534">
    <property type="entry name" value="Trp_oprn_chp"/>
    <property type="match status" value="1"/>
</dbReference>
<feature type="region of interest" description="Disordered" evidence="1">
    <location>
        <begin position="1"/>
        <end position="22"/>
    </location>
</feature>
<dbReference type="NCBIfam" id="TIGR02234">
    <property type="entry name" value="trp_oprn_chp"/>
    <property type="match status" value="1"/>
</dbReference>
<feature type="compositionally biased region" description="Basic and acidic residues" evidence="1">
    <location>
        <begin position="208"/>
        <end position="217"/>
    </location>
</feature>
<evidence type="ECO:0000313" key="3">
    <source>
        <dbReference type="EMBL" id="AXI77044.1"/>
    </source>
</evidence>
<dbReference type="InterPro" id="IPR011746">
    <property type="entry name" value="Trp_synth-assoc_CHP"/>
</dbReference>
<reference evidence="4" key="1">
    <citation type="submission" date="2018-07" db="EMBL/GenBank/DDBJ databases">
        <title>Streptacidiphilus bronchialis DSM 106435 chromosome.</title>
        <authorList>
            <person name="Batra D."/>
            <person name="Gulvik C.A."/>
        </authorList>
    </citation>
    <scope>NUCLEOTIDE SEQUENCE [LARGE SCALE GENOMIC DNA]</scope>
    <source>
        <strain evidence="4">DSM 106435</strain>
    </source>
</reference>
<dbReference type="RefSeq" id="WP_114914213.1">
    <property type="nucleotide sequence ID" value="NZ_CP031264.1"/>
</dbReference>
<dbReference type="AlphaFoldDB" id="A0A345STI9"/>
<feature type="transmembrane region" description="Helical" evidence="2">
    <location>
        <begin position="101"/>
        <end position="122"/>
    </location>
</feature>
<dbReference type="KEGG" id="stri:C7M71_005870"/>
<protein>
    <submittedName>
        <fullName evidence="3">TIGR02234 family membrane protein</fullName>
    </submittedName>
</protein>
<name>A0A345STI9_9ACTN</name>
<keyword evidence="2" id="KW-1133">Transmembrane helix</keyword>
<evidence type="ECO:0000256" key="2">
    <source>
        <dbReference type="SAM" id="Phobius"/>
    </source>
</evidence>
<organism evidence="3 4">
    <name type="scientific">Peterkaempfera bronchialis</name>
    <dbReference type="NCBI Taxonomy" id="2126346"/>
    <lineage>
        <taxon>Bacteria</taxon>
        <taxon>Bacillati</taxon>
        <taxon>Actinomycetota</taxon>
        <taxon>Actinomycetes</taxon>
        <taxon>Kitasatosporales</taxon>
        <taxon>Streptomycetaceae</taxon>
        <taxon>Peterkaempfera</taxon>
    </lineage>
</organism>
<dbReference type="Proteomes" id="UP000249340">
    <property type="component" value="Chromosome"/>
</dbReference>
<feature type="transmembrane region" description="Helical" evidence="2">
    <location>
        <begin position="32"/>
        <end position="54"/>
    </location>
</feature>
<proteinExistence type="predicted"/>
<evidence type="ECO:0000256" key="1">
    <source>
        <dbReference type="SAM" id="MobiDB-lite"/>
    </source>
</evidence>
<keyword evidence="2" id="KW-0812">Transmembrane</keyword>
<dbReference type="InterPro" id="IPR019051">
    <property type="entry name" value="Trp_biosyn_TM_oprn/chp"/>
</dbReference>
<feature type="region of interest" description="Disordered" evidence="1">
    <location>
        <begin position="182"/>
        <end position="217"/>
    </location>
</feature>